<accession>A0ABD3GK64</accession>
<evidence type="ECO:0000256" key="1">
    <source>
        <dbReference type="ARBA" id="ARBA00000966"/>
    </source>
</evidence>
<dbReference type="Proteomes" id="UP001633002">
    <property type="component" value="Unassembled WGS sequence"/>
</dbReference>
<evidence type="ECO:0000256" key="9">
    <source>
        <dbReference type="SAM" id="MobiDB-lite"/>
    </source>
</evidence>
<evidence type="ECO:0000256" key="6">
    <source>
        <dbReference type="ARBA" id="ARBA00023277"/>
    </source>
</evidence>
<reference evidence="11 12" key="1">
    <citation type="submission" date="2024-09" db="EMBL/GenBank/DDBJ databases">
        <title>Chromosome-scale assembly of Riccia sorocarpa.</title>
        <authorList>
            <person name="Paukszto L."/>
        </authorList>
    </citation>
    <scope>NUCLEOTIDE SEQUENCE [LARGE SCALE GENOMIC DNA]</scope>
    <source>
        <strain evidence="11">LP-2024</strain>
        <tissue evidence="11">Aerial parts of the thallus</tissue>
    </source>
</reference>
<proteinExistence type="inferred from homology"/>
<feature type="region of interest" description="Disordered" evidence="9">
    <location>
        <begin position="191"/>
        <end position="213"/>
    </location>
</feature>
<name>A0ABD3GK64_9MARC</name>
<dbReference type="Gene3D" id="1.50.10.10">
    <property type="match status" value="1"/>
</dbReference>
<keyword evidence="4" id="KW-0378">Hydrolase</keyword>
<comment type="similarity">
    <text evidence="2">Belongs to the glycosyl hydrolase 9 (cellulase E) family.</text>
</comment>
<keyword evidence="6" id="KW-0119">Carbohydrate metabolism</keyword>
<evidence type="ECO:0000256" key="7">
    <source>
        <dbReference type="ARBA" id="ARBA00023295"/>
    </source>
</evidence>
<evidence type="ECO:0000259" key="10">
    <source>
        <dbReference type="Pfam" id="PF00759"/>
    </source>
</evidence>
<feature type="compositionally biased region" description="Basic and acidic residues" evidence="9">
    <location>
        <begin position="192"/>
        <end position="202"/>
    </location>
</feature>
<evidence type="ECO:0000256" key="2">
    <source>
        <dbReference type="ARBA" id="ARBA00007072"/>
    </source>
</evidence>
<evidence type="ECO:0000313" key="12">
    <source>
        <dbReference type="Proteomes" id="UP001633002"/>
    </source>
</evidence>
<comment type="catalytic activity">
    <reaction evidence="1">
        <text>Endohydrolysis of (1-&gt;4)-beta-D-glucosidic linkages in cellulose, lichenin and cereal beta-D-glucans.</text>
        <dbReference type="EC" id="3.2.1.4"/>
    </reaction>
</comment>
<protein>
    <recommendedName>
        <fullName evidence="3">cellulase</fullName>
        <ecNumber evidence="3">3.2.1.4</ecNumber>
    </recommendedName>
</protein>
<feature type="compositionally biased region" description="Polar residues" evidence="9">
    <location>
        <begin position="204"/>
        <end position="213"/>
    </location>
</feature>
<evidence type="ECO:0000256" key="8">
    <source>
        <dbReference type="ARBA" id="ARBA00023326"/>
    </source>
</evidence>
<dbReference type="InterPro" id="IPR008928">
    <property type="entry name" value="6-hairpin_glycosidase_sf"/>
</dbReference>
<keyword evidence="7" id="KW-0326">Glycosidase</keyword>
<sequence length="293" mass="31562">MVVGFGSDLAGCTCSQTTQGNISRHQIKCLLLSGHSESSLLQRLGTSFGTAVGATEDSEGETETTDIHDATAEQQAVDVLEPPELVEVMDYAPPVENVHGESHENTHIRVLSKEEAVNLVRAMWRSAGDDTNLLAYASMLLTNAHESLKKLIARKSTLETVAVEPFVPVAGSDNSLCRKSDFLESSFSRCGSRNDSRKRVTDDTAGNSNQGSVAVSHMSSVNAPYDGDNVKFQIPMAYTITTLARGVIELGHLQCAFHAIEWGTDYIINAPEPNVLWPEVKSVGSHVVTGGNF</sequence>
<keyword evidence="12" id="KW-1185">Reference proteome</keyword>
<evidence type="ECO:0000313" key="11">
    <source>
        <dbReference type="EMBL" id="KAL3679343.1"/>
    </source>
</evidence>
<gene>
    <name evidence="11" type="ORF">R1sor_022299</name>
</gene>
<evidence type="ECO:0000256" key="3">
    <source>
        <dbReference type="ARBA" id="ARBA00012601"/>
    </source>
</evidence>
<dbReference type="InterPro" id="IPR001701">
    <property type="entry name" value="Glyco_hydro_9"/>
</dbReference>
<organism evidence="11 12">
    <name type="scientific">Riccia sorocarpa</name>
    <dbReference type="NCBI Taxonomy" id="122646"/>
    <lineage>
        <taxon>Eukaryota</taxon>
        <taxon>Viridiplantae</taxon>
        <taxon>Streptophyta</taxon>
        <taxon>Embryophyta</taxon>
        <taxon>Marchantiophyta</taxon>
        <taxon>Marchantiopsida</taxon>
        <taxon>Marchantiidae</taxon>
        <taxon>Marchantiales</taxon>
        <taxon>Ricciaceae</taxon>
        <taxon>Riccia</taxon>
    </lineage>
</organism>
<evidence type="ECO:0000256" key="4">
    <source>
        <dbReference type="ARBA" id="ARBA00022801"/>
    </source>
</evidence>
<dbReference type="GO" id="GO:0030245">
    <property type="term" value="P:cellulose catabolic process"/>
    <property type="evidence" value="ECO:0007669"/>
    <property type="project" value="UniProtKB-KW"/>
</dbReference>
<keyword evidence="8" id="KW-0624">Polysaccharide degradation</keyword>
<comment type="caution">
    <text evidence="11">The sequence shown here is derived from an EMBL/GenBank/DDBJ whole genome shotgun (WGS) entry which is preliminary data.</text>
</comment>
<dbReference type="SUPFAM" id="SSF48208">
    <property type="entry name" value="Six-hairpin glycosidases"/>
    <property type="match status" value="1"/>
</dbReference>
<dbReference type="InterPro" id="IPR012341">
    <property type="entry name" value="6hp_glycosidase-like_sf"/>
</dbReference>
<keyword evidence="5" id="KW-0136">Cellulose degradation</keyword>
<dbReference type="EMBL" id="JBJQOH010000007">
    <property type="protein sequence ID" value="KAL3679343.1"/>
    <property type="molecule type" value="Genomic_DNA"/>
</dbReference>
<dbReference type="EC" id="3.2.1.4" evidence="3"/>
<dbReference type="Pfam" id="PF00759">
    <property type="entry name" value="Glyco_hydro_9"/>
    <property type="match status" value="1"/>
</dbReference>
<feature type="domain" description="Glycoside hydrolase family 9" evidence="10">
    <location>
        <begin position="219"/>
        <end position="280"/>
    </location>
</feature>
<dbReference type="GO" id="GO:0008810">
    <property type="term" value="F:cellulase activity"/>
    <property type="evidence" value="ECO:0007669"/>
    <property type="project" value="UniProtKB-EC"/>
</dbReference>
<dbReference type="PANTHER" id="PTHR22298">
    <property type="entry name" value="ENDO-1,4-BETA-GLUCANASE"/>
    <property type="match status" value="1"/>
</dbReference>
<evidence type="ECO:0000256" key="5">
    <source>
        <dbReference type="ARBA" id="ARBA00023001"/>
    </source>
</evidence>
<dbReference type="AlphaFoldDB" id="A0ABD3GK64"/>